<feature type="transmembrane region" description="Helical" evidence="8">
    <location>
        <begin position="38"/>
        <end position="58"/>
    </location>
</feature>
<evidence type="ECO:0000256" key="2">
    <source>
        <dbReference type="ARBA" id="ARBA00022428"/>
    </source>
</evidence>
<gene>
    <name evidence="8" type="primary">menA</name>
    <name evidence="10" type="ORF">EDD41_1190</name>
</gene>
<comment type="function">
    <text evidence="8">Conversion of 1,4-dihydroxy-2-naphthoate (DHNA) to demethylmenaquinone (DMK).</text>
</comment>
<evidence type="ECO:0000256" key="9">
    <source>
        <dbReference type="NCBIfam" id="TIGR00751"/>
    </source>
</evidence>
<dbReference type="PIRSF" id="PIRSF005355">
    <property type="entry name" value="UBIAD1"/>
    <property type="match status" value="1"/>
</dbReference>
<evidence type="ECO:0000256" key="7">
    <source>
        <dbReference type="ARBA" id="ARBA00023136"/>
    </source>
</evidence>
<dbReference type="GO" id="GO:0046428">
    <property type="term" value="F:1,4-dihydroxy-2-naphthoate polyprenyltransferase activity"/>
    <property type="evidence" value="ECO:0007669"/>
    <property type="project" value="UniProtKB-UniRule"/>
</dbReference>
<comment type="caution">
    <text evidence="10">The sequence shown here is derived from an EMBL/GenBank/DDBJ whole genome shotgun (WGS) entry which is preliminary data.</text>
</comment>
<dbReference type="PANTHER" id="PTHR13929">
    <property type="entry name" value="1,4-DIHYDROXY-2-NAPHTHOATE OCTAPRENYLTRANSFERASE"/>
    <property type="match status" value="1"/>
</dbReference>
<reference evidence="10 11" key="1">
    <citation type="submission" date="2018-11" db="EMBL/GenBank/DDBJ databases">
        <title>Sequencing the genomes of 1000 actinobacteria strains.</title>
        <authorList>
            <person name="Klenk H.-P."/>
        </authorList>
    </citation>
    <scope>NUCLEOTIDE SEQUENCE [LARGE SCALE GENOMIC DNA]</scope>
    <source>
        <strain evidence="10 11">DSM 10546</strain>
    </source>
</reference>
<keyword evidence="5 8" id="KW-0812">Transmembrane</keyword>
<keyword evidence="3 8" id="KW-1003">Cell membrane</keyword>
<dbReference type="CDD" id="cd13962">
    <property type="entry name" value="PT_UbiA_UBIAD1"/>
    <property type="match status" value="1"/>
</dbReference>
<feature type="transmembrane region" description="Helical" evidence="8">
    <location>
        <begin position="113"/>
        <end position="130"/>
    </location>
</feature>
<sequence>MATVGEWIEGARPRTLPAALAPVLAGSATAWYEGGFRLGYALLAFLVALALQIGVNFANDYSDGIRGTDEDRVGPMRLVGSGAATPAAVKAAAFGCFALGALAGLVLVAFTGHWWLVLVGAACILAAWFYTGGEHPYGYAGLGEVFVFVFFGLVAVCGTTYVQLGRMTWATLAASVAIGILACQILVANNLRDIVGDREVGKRTLATRLGDAGTRRFFALLSVLNVACCVAVAVLTTWWALLSLLMLVFLVPATRTVLSGATGKALIAVLKQTGFAELACSLGLFLGCLLR</sequence>
<dbReference type="GO" id="GO:0005886">
    <property type="term" value="C:plasma membrane"/>
    <property type="evidence" value="ECO:0007669"/>
    <property type="project" value="UniProtKB-SubCell"/>
</dbReference>
<keyword evidence="2 8" id="KW-0474">Menaquinone biosynthesis</keyword>
<dbReference type="GO" id="GO:0009234">
    <property type="term" value="P:menaquinone biosynthetic process"/>
    <property type="evidence" value="ECO:0007669"/>
    <property type="project" value="UniProtKB-UniRule"/>
</dbReference>
<dbReference type="GO" id="GO:0042371">
    <property type="term" value="P:vitamin K biosynthetic process"/>
    <property type="evidence" value="ECO:0007669"/>
    <property type="project" value="TreeGrafter"/>
</dbReference>
<accession>A0A3N1ZT37</accession>
<dbReference type="PANTHER" id="PTHR13929:SF0">
    <property type="entry name" value="UBIA PRENYLTRANSFERASE DOMAIN-CONTAINING PROTEIN 1"/>
    <property type="match status" value="1"/>
</dbReference>
<dbReference type="InterPro" id="IPR004657">
    <property type="entry name" value="MenA"/>
</dbReference>
<feature type="transmembrane region" description="Helical" evidence="8">
    <location>
        <begin position="217"/>
        <end position="250"/>
    </location>
</feature>
<evidence type="ECO:0000256" key="1">
    <source>
        <dbReference type="ARBA" id="ARBA00004141"/>
    </source>
</evidence>
<dbReference type="InterPro" id="IPR044878">
    <property type="entry name" value="UbiA_sf"/>
</dbReference>
<dbReference type="RefSeq" id="WP_123575252.1">
    <property type="nucleotide sequence ID" value="NZ_RKHG01000001.1"/>
</dbReference>
<dbReference type="Gene3D" id="1.10.357.140">
    <property type="entry name" value="UbiA prenyltransferase"/>
    <property type="match status" value="1"/>
</dbReference>
<evidence type="ECO:0000256" key="3">
    <source>
        <dbReference type="ARBA" id="ARBA00022475"/>
    </source>
</evidence>
<evidence type="ECO:0000256" key="6">
    <source>
        <dbReference type="ARBA" id="ARBA00022989"/>
    </source>
</evidence>
<dbReference type="EMBL" id="RKHG01000001">
    <property type="protein sequence ID" value="ROR54009.1"/>
    <property type="molecule type" value="Genomic_DNA"/>
</dbReference>
<keyword evidence="6 8" id="KW-1133">Transmembrane helix</keyword>
<comment type="subcellular location">
    <subcellularLocation>
        <location evidence="8">Cell membrane</location>
        <topology evidence="8">Multi-pass membrane protein</topology>
    </subcellularLocation>
    <subcellularLocation>
        <location evidence="1">Membrane</location>
        <topology evidence="1">Multi-pass membrane protein</topology>
    </subcellularLocation>
</comment>
<comment type="similarity">
    <text evidence="8">Belongs to the MenA family. Type 1 subfamily.</text>
</comment>
<comment type="catalytic activity">
    <reaction evidence="8">
        <text>an all-trans-polyprenyl diphosphate + 1,4-dihydroxy-2-naphthoate + H(+) = a 2-demethylmenaquinol + CO2 + diphosphate</text>
        <dbReference type="Rhea" id="RHEA:26478"/>
        <dbReference type="Rhea" id="RHEA-COMP:9563"/>
        <dbReference type="Rhea" id="RHEA-COMP:9564"/>
        <dbReference type="ChEBI" id="CHEBI:11173"/>
        <dbReference type="ChEBI" id="CHEBI:15378"/>
        <dbReference type="ChEBI" id="CHEBI:16526"/>
        <dbReference type="ChEBI" id="CHEBI:33019"/>
        <dbReference type="ChEBI" id="CHEBI:55437"/>
        <dbReference type="ChEBI" id="CHEBI:58914"/>
        <dbReference type="EC" id="2.5.1.74"/>
    </reaction>
</comment>
<evidence type="ECO:0000256" key="8">
    <source>
        <dbReference type="HAMAP-Rule" id="MF_01937"/>
    </source>
</evidence>
<dbReference type="HAMAP" id="MF_01937">
    <property type="entry name" value="MenA_1"/>
    <property type="match status" value="1"/>
</dbReference>
<protein>
    <recommendedName>
        <fullName evidence="8 9">1,4-dihydroxy-2-naphthoate octaprenyltransferase</fullName>
        <shortName evidence="8">DHNA-octaprenyltransferase</shortName>
        <ecNumber evidence="8 9">2.5.1.74</ecNumber>
    </recommendedName>
</protein>
<dbReference type="UniPathway" id="UPA00079">
    <property type="reaction ID" value="UER00168"/>
</dbReference>
<dbReference type="EC" id="2.5.1.74" evidence="8 9"/>
<feature type="transmembrane region" description="Helical" evidence="8">
    <location>
        <begin position="78"/>
        <end position="107"/>
    </location>
</feature>
<dbReference type="NCBIfam" id="NF004751">
    <property type="entry name" value="PRK06080.1-3"/>
    <property type="match status" value="1"/>
</dbReference>
<dbReference type="Proteomes" id="UP000275749">
    <property type="component" value="Unassembled WGS sequence"/>
</dbReference>
<dbReference type="AlphaFoldDB" id="A0A3N1ZT37"/>
<dbReference type="InterPro" id="IPR000537">
    <property type="entry name" value="UbiA_prenyltransferase"/>
</dbReference>
<keyword evidence="4 8" id="KW-0808">Transferase</keyword>
<evidence type="ECO:0000313" key="11">
    <source>
        <dbReference type="Proteomes" id="UP000275749"/>
    </source>
</evidence>
<proteinExistence type="inferred from homology"/>
<name>A0A3N1ZT37_9ACTN</name>
<organism evidence="10 11">
    <name type="scientific">Luteococcus japonicus</name>
    <dbReference type="NCBI Taxonomy" id="33984"/>
    <lineage>
        <taxon>Bacteria</taxon>
        <taxon>Bacillati</taxon>
        <taxon>Actinomycetota</taxon>
        <taxon>Actinomycetes</taxon>
        <taxon>Propionibacteriales</taxon>
        <taxon>Propionibacteriaceae</taxon>
        <taxon>Luteococcus</taxon>
    </lineage>
</organism>
<evidence type="ECO:0000256" key="5">
    <source>
        <dbReference type="ARBA" id="ARBA00022692"/>
    </source>
</evidence>
<dbReference type="InterPro" id="IPR026046">
    <property type="entry name" value="UBIAD1"/>
</dbReference>
<keyword evidence="7 8" id="KW-0472">Membrane</keyword>
<dbReference type="Pfam" id="PF01040">
    <property type="entry name" value="UbiA"/>
    <property type="match status" value="1"/>
</dbReference>
<dbReference type="NCBIfam" id="TIGR00751">
    <property type="entry name" value="menA"/>
    <property type="match status" value="1"/>
</dbReference>
<evidence type="ECO:0000256" key="4">
    <source>
        <dbReference type="ARBA" id="ARBA00022679"/>
    </source>
</evidence>
<comment type="pathway">
    <text evidence="8">Quinol/quinone metabolism; menaquinone biosynthesis; menaquinol from 1,4-dihydroxy-2-naphthoate: step 1/2.</text>
</comment>
<feature type="transmembrane region" description="Helical" evidence="8">
    <location>
        <begin position="137"/>
        <end position="161"/>
    </location>
</feature>
<evidence type="ECO:0000313" key="10">
    <source>
        <dbReference type="EMBL" id="ROR54009.1"/>
    </source>
</evidence>
<feature type="transmembrane region" description="Helical" evidence="8">
    <location>
        <begin position="167"/>
        <end position="188"/>
    </location>
</feature>